<dbReference type="AlphaFoldDB" id="A0AA35M2K4"/>
<dbReference type="InterPro" id="IPR044066">
    <property type="entry name" value="TRIAD_supradom"/>
</dbReference>
<comment type="pathway">
    <text evidence="1">Protein modification; protein ubiquitination.</text>
</comment>
<dbReference type="PANTHER" id="PTHR22770:SF47">
    <property type="entry name" value="E3 UBIQUITIN-PROTEIN LIGASE RNF216"/>
    <property type="match status" value="1"/>
</dbReference>
<feature type="non-terminal residue" evidence="9">
    <location>
        <position position="277"/>
    </location>
</feature>
<gene>
    <name evidence="9" type="ORF">CCHLO57077_00019701</name>
</gene>
<feature type="domain" description="RING-type" evidence="8">
    <location>
        <begin position="1"/>
        <end position="253"/>
    </location>
</feature>
<protein>
    <recommendedName>
        <fullName evidence="8">RING-type domain-containing protein</fullName>
    </recommendedName>
</protein>
<keyword evidence="3" id="KW-0479">Metal-binding</keyword>
<dbReference type="SUPFAM" id="SSF57850">
    <property type="entry name" value="RING/U-box"/>
    <property type="match status" value="1"/>
</dbReference>
<evidence type="ECO:0000256" key="1">
    <source>
        <dbReference type="ARBA" id="ARBA00004906"/>
    </source>
</evidence>
<dbReference type="GO" id="GO:0008270">
    <property type="term" value="F:zinc ion binding"/>
    <property type="evidence" value="ECO:0007669"/>
    <property type="project" value="UniProtKB-KW"/>
</dbReference>
<proteinExistence type="predicted"/>
<dbReference type="Proteomes" id="UP001160390">
    <property type="component" value="Unassembled WGS sequence"/>
</dbReference>
<dbReference type="Pfam" id="PF26200">
    <property type="entry name" value="Rcat_RNF216"/>
    <property type="match status" value="1"/>
</dbReference>
<accession>A0AA35M2K4</accession>
<evidence type="ECO:0000259" key="8">
    <source>
        <dbReference type="PROSITE" id="PS51873"/>
    </source>
</evidence>
<evidence type="ECO:0000313" key="10">
    <source>
        <dbReference type="Proteomes" id="UP001160390"/>
    </source>
</evidence>
<evidence type="ECO:0000256" key="2">
    <source>
        <dbReference type="ARBA" id="ARBA00022679"/>
    </source>
</evidence>
<sequence length="277" mass="31277">MKLIPGLDAKTAEEELDGRTVFKAYVVGKTAEANPDDAPGQPDKEEAPTIKCLVCLEDIPEADAVRCEKCPRERCPVLFSFEQFESLLDQNTDLYNFKLFVPLWTKESVDEKLKENPNYEVCPFCNYIDDFEGLPKHEHPLFKCKSDDCGKLSCRLCRSLAHEGKTCEEAKLPDLAEDVEEQARQLTRLLDEAMSEGRFLNCSRCKVGIELSSGCNKIRCMCNHYQCYYCRASLISVKDEDDIQVAQEEAEDASKKSLADSGGLDARAIELRDDYAQ</sequence>
<dbReference type="Gene3D" id="1.20.120.1750">
    <property type="match status" value="1"/>
</dbReference>
<keyword evidence="6" id="KW-0833">Ubl conjugation pathway</keyword>
<organism evidence="9 10">
    <name type="scientific">Clonostachys chloroleuca</name>
    <dbReference type="NCBI Taxonomy" id="1926264"/>
    <lineage>
        <taxon>Eukaryota</taxon>
        <taxon>Fungi</taxon>
        <taxon>Dikarya</taxon>
        <taxon>Ascomycota</taxon>
        <taxon>Pezizomycotina</taxon>
        <taxon>Sordariomycetes</taxon>
        <taxon>Hypocreomycetidae</taxon>
        <taxon>Hypocreales</taxon>
        <taxon>Bionectriaceae</taxon>
        <taxon>Clonostachys</taxon>
    </lineage>
</organism>
<evidence type="ECO:0000256" key="6">
    <source>
        <dbReference type="ARBA" id="ARBA00022786"/>
    </source>
</evidence>
<evidence type="ECO:0000256" key="7">
    <source>
        <dbReference type="ARBA" id="ARBA00022833"/>
    </source>
</evidence>
<dbReference type="PROSITE" id="PS51873">
    <property type="entry name" value="TRIAD"/>
    <property type="match status" value="1"/>
</dbReference>
<evidence type="ECO:0000256" key="5">
    <source>
        <dbReference type="ARBA" id="ARBA00022771"/>
    </source>
</evidence>
<reference evidence="9" key="1">
    <citation type="submission" date="2023-01" db="EMBL/GenBank/DDBJ databases">
        <authorList>
            <person name="Piombo E."/>
        </authorList>
    </citation>
    <scope>NUCLEOTIDE SEQUENCE</scope>
</reference>
<dbReference type="InterPro" id="IPR047545">
    <property type="entry name" value="BRcat_RBR_RNF216"/>
</dbReference>
<evidence type="ECO:0000313" key="9">
    <source>
        <dbReference type="EMBL" id="CAI6088939.1"/>
    </source>
</evidence>
<keyword evidence="5" id="KW-0863">Zinc-finger</keyword>
<dbReference type="GO" id="GO:0016740">
    <property type="term" value="F:transferase activity"/>
    <property type="evidence" value="ECO:0007669"/>
    <property type="project" value="UniProtKB-KW"/>
</dbReference>
<name>A0AA35M2K4_9HYPO</name>
<dbReference type="PANTHER" id="PTHR22770">
    <property type="entry name" value="UBIQUITIN CONJUGATING ENZYME 7 INTERACTING PROTEIN-RELATED"/>
    <property type="match status" value="1"/>
</dbReference>
<comment type="caution">
    <text evidence="9">The sequence shown here is derived from an EMBL/GenBank/DDBJ whole genome shotgun (WGS) entry which is preliminary data.</text>
</comment>
<keyword evidence="2" id="KW-0808">Transferase</keyword>
<dbReference type="InterPro" id="IPR051628">
    <property type="entry name" value="LUBAC_E3_Ligases"/>
</dbReference>
<keyword evidence="10" id="KW-1185">Reference proteome</keyword>
<keyword evidence="7" id="KW-0862">Zinc</keyword>
<evidence type="ECO:0000256" key="3">
    <source>
        <dbReference type="ARBA" id="ARBA00022723"/>
    </source>
</evidence>
<dbReference type="CDD" id="cd20339">
    <property type="entry name" value="BRcat_RBR_RNF216"/>
    <property type="match status" value="1"/>
</dbReference>
<keyword evidence="4" id="KW-0677">Repeat</keyword>
<evidence type="ECO:0000256" key="4">
    <source>
        <dbReference type="ARBA" id="ARBA00022737"/>
    </source>
</evidence>
<dbReference type="EMBL" id="CABFNP030000877">
    <property type="protein sequence ID" value="CAI6088939.1"/>
    <property type="molecule type" value="Genomic_DNA"/>
</dbReference>